<evidence type="ECO:0000313" key="1">
    <source>
        <dbReference type="EMBL" id="CAF1350081.1"/>
    </source>
</evidence>
<dbReference type="EMBL" id="CAJNOL010010224">
    <property type="protein sequence ID" value="CAF1648346.1"/>
    <property type="molecule type" value="Genomic_DNA"/>
</dbReference>
<evidence type="ECO:0000313" key="3">
    <source>
        <dbReference type="EMBL" id="CAF1481538.1"/>
    </source>
</evidence>
<dbReference type="AlphaFoldDB" id="A0A816EJG6"/>
<evidence type="ECO:0000313" key="4">
    <source>
        <dbReference type="EMBL" id="CAF1648337.1"/>
    </source>
</evidence>
<evidence type="ECO:0000313" key="6">
    <source>
        <dbReference type="Proteomes" id="UP000663870"/>
    </source>
</evidence>
<sequence length="21" mass="2531">RNYNENDIIDKSITVDCYINK</sequence>
<dbReference type="EMBL" id="CAJNOU010002797">
    <property type="protein sequence ID" value="CAF1350081.1"/>
    <property type="molecule type" value="Genomic_DNA"/>
</dbReference>
<evidence type="ECO:0000313" key="5">
    <source>
        <dbReference type="EMBL" id="CAF1648346.1"/>
    </source>
</evidence>
<keyword evidence="6" id="KW-1185">Reference proteome</keyword>
<dbReference type="Proteomes" id="UP000663870">
    <property type="component" value="Unassembled WGS sequence"/>
</dbReference>
<dbReference type="EMBL" id="CAJNOH010008530">
    <property type="protein sequence ID" value="CAF1481492.1"/>
    <property type="molecule type" value="Genomic_DNA"/>
</dbReference>
<name>A0A816EJG6_9BILA</name>
<comment type="caution">
    <text evidence="5">The sequence shown here is derived from an EMBL/GenBank/DDBJ whole genome shotgun (WGS) entry which is preliminary data.</text>
</comment>
<dbReference type="Proteomes" id="UP000663854">
    <property type="component" value="Unassembled WGS sequence"/>
</dbReference>
<dbReference type="Proteomes" id="UP000663889">
    <property type="component" value="Unassembled WGS sequence"/>
</dbReference>
<protein>
    <submittedName>
        <fullName evidence="5">Uncharacterized protein</fullName>
    </submittedName>
</protein>
<feature type="non-terminal residue" evidence="5">
    <location>
        <position position="1"/>
    </location>
</feature>
<dbReference type="EMBL" id="CAJNOH010008532">
    <property type="protein sequence ID" value="CAF1481538.1"/>
    <property type="molecule type" value="Genomic_DNA"/>
</dbReference>
<reference evidence="5" key="1">
    <citation type="submission" date="2021-02" db="EMBL/GenBank/DDBJ databases">
        <authorList>
            <person name="Nowell W R."/>
        </authorList>
    </citation>
    <scope>NUCLEOTIDE SEQUENCE</scope>
</reference>
<dbReference type="EMBL" id="CAJNOL010010223">
    <property type="protein sequence ID" value="CAF1648337.1"/>
    <property type="molecule type" value="Genomic_DNA"/>
</dbReference>
<accession>A0A816EJG6</accession>
<evidence type="ECO:0000313" key="2">
    <source>
        <dbReference type="EMBL" id="CAF1481492.1"/>
    </source>
</evidence>
<proteinExistence type="predicted"/>
<gene>
    <name evidence="4" type="ORF">JXQ802_LOCUS54210</name>
    <name evidence="5" type="ORF">JXQ802_LOCUS54212</name>
    <name evidence="2" type="ORF">PYM288_LOCUS37782</name>
    <name evidence="3" type="ORF">PYM288_LOCUS37784</name>
    <name evidence="1" type="ORF">SEV965_LOCUS28815</name>
</gene>
<organism evidence="5 6">
    <name type="scientific">Rotaria sordida</name>
    <dbReference type="NCBI Taxonomy" id="392033"/>
    <lineage>
        <taxon>Eukaryota</taxon>
        <taxon>Metazoa</taxon>
        <taxon>Spiralia</taxon>
        <taxon>Gnathifera</taxon>
        <taxon>Rotifera</taxon>
        <taxon>Eurotatoria</taxon>
        <taxon>Bdelloidea</taxon>
        <taxon>Philodinida</taxon>
        <taxon>Philodinidae</taxon>
        <taxon>Rotaria</taxon>
    </lineage>
</organism>